<reference evidence="1 2" key="1">
    <citation type="submission" date="2013-12" db="EMBL/GenBank/DDBJ databases">
        <title>Draft genome of the parsitic nematode Ancylostoma duodenale.</title>
        <authorList>
            <person name="Mitreva M."/>
        </authorList>
    </citation>
    <scope>NUCLEOTIDE SEQUENCE [LARGE SCALE GENOMIC DNA]</scope>
    <source>
        <strain evidence="1 2">Zhejiang</strain>
    </source>
</reference>
<dbReference type="AlphaFoldDB" id="A0A0C2GXK3"/>
<gene>
    <name evidence="1" type="ORF">ANCDUO_03417</name>
</gene>
<organism evidence="1 2">
    <name type="scientific">Ancylostoma duodenale</name>
    <dbReference type="NCBI Taxonomy" id="51022"/>
    <lineage>
        <taxon>Eukaryota</taxon>
        <taxon>Metazoa</taxon>
        <taxon>Ecdysozoa</taxon>
        <taxon>Nematoda</taxon>
        <taxon>Chromadorea</taxon>
        <taxon>Rhabditida</taxon>
        <taxon>Rhabditina</taxon>
        <taxon>Rhabditomorpha</taxon>
        <taxon>Strongyloidea</taxon>
        <taxon>Ancylostomatidae</taxon>
        <taxon>Ancylostomatinae</taxon>
        <taxon>Ancylostoma</taxon>
    </lineage>
</organism>
<accession>A0A0C2GXK3</accession>
<proteinExistence type="predicted"/>
<evidence type="ECO:0000313" key="1">
    <source>
        <dbReference type="EMBL" id="KIH66255.1"/>
    </source>
</evidence>
<dbReference type="EMBL" id="KN727198">
    <property type="protein sequence ID" value="KIH66255.1"/>
    <property type="molecule type" value="Genomic_DNA"/>
</dbReference>
<dbReference type="Proteomes" id="UP000054047">
    <property type="component" value="Unassembled WGS sequence"/>
</dbReference>
<keyword evidence="2" id="KW-1185">Reference proteome</keyword>
<dbReference type="Gene3D" id="1.10.10.60">
    <property type="entry name" value="Homeodomain-like"/>
    <property type="match status" value="1"/>
</dbReference>
<name>A0A0C2GXK3_9BILA</name>
<protein>
    <recommendedName>
        <fullName evidence="3">Tc3 transposase DNA binding domain-containing protein</fullName>
    </recommendedName>
</protein>
<evidence type="ECO:0008006" key="3">
    <source>
        <dbReference type="Google" id="ProtNLM"/>
    </source>
</evidence>
<evidence type="ECO:0000313" key="2">
    <source>
        <dbReference type="Proteomes" id="UP000054047"/>
    </source>
</evidence>
<sequence length="96" mass="10797">MPRGRLLSSVEKVQSQALRHAGLGIRGIAGQLERSVRLVLGCLRRTDSYKRNPSCGRPRKSCVEQHLINKWDLLGFAALFSQDNSLEGVEKKQYDC</sequence>